<proteinExistence type="predicted"/>
<dbReference type="EMBL" id="CM000141">
    <property type="protein sequence ID" value="EEE61831.1"/>
    <property type="molecule type" value="Genomic_DNA"/>
</dbReference>
<gene>
    <name evidence="2" type="ORF">OsJ_16476</name>
</gene>
<evidence type="ECO:0000313" key="2">
    <source>
        <dbReference type="EMBL" id="EEE61831.1"/>
    </source>
</evidence>
<sequence>MRVKHEPKAALVKVTKGHMSGKIHTKVGEAEMEIVERGVGNEVKYVMPKVWVQCKGLPSELREYLIIWAVGSILGITKAVDMIFTRRYDIARLQVLVLDPSLIPDVVDVVIGDHLYELSFRVEPENRPEEPVPMEMENLDDGDLEKKKEGNMNQDLGKGAGLFDSGNSSKMGSGGQFSERGGPSAPSSQLNLIPESDDLTVSDEEFDGLDEETIMVDKAQIQESLVAKLSAIPEAVISPSRKSKRRASDSD</sequence>
<dbReference type="Proteomes" id="UP000007752">
    <property type="component" value="Chromosome 4"/>
</dbReference>
<dbReference type="AlphaFoldDB" id="B9FCX6"/>
<reference evidence="2" key="2">
    <citation type="submission" date="2008-12" db="EMBL/GenBank/DDBJ databases">
        <title>Improved gene annotation of the rice (Oryza sativa) genomes.</title>
        <authorList>
            <person name="Wang J."/>
            <person name="Li R."/>
            <person name="Fan W."/>
            <person name="Huang Q."/>
            <person name="Zhang J."/>
            <person name="Zhou Y."/>
            <person name="Hu Y."/>
            <person name="Zi S."/>
            <person name="Li J."/>
            <person name="Ni P."/>
            <person name="Zheng H."/>
            <person name="Zhang Y."/>
            <person name="Zhao M."/>
            <person name="Hao Q."/>
            <person name="McDermott J."/>
            <person name="Samudrala R."/>
            <person name="Kristiansen K."/>
            <person name="Wong G.K.-S."/>
        </authorList>
    </citation>
    <scope>NUCLEOTIDE SEQUENCE</scope>
</reference>
<feature type="region of interest" description="Disordered" evidence="1">
    <location>
        <begin position="143"/>
        <end position="197"/>
    </location>
</feature>
<evidence type="ECO:0008006" key="3">
    <source>
        <dbReference type="Google" id="ProtNLM"/>
    </source>
</evidence>
<reference evidence="2" key="1">
    <citation type="journal article" date="2005" name="PLoS Biol.">
        <title>The genomes of Oryza sativa: a history of duplications.</title>
        <authorList>
            <person name="Yu J."/>
            <person name="Wang J."/>
            <person name="Lin W."/>
            <person name="Li S."/>
            <person name="Li H."/>
            <person name="Zhou J."/>
            <person name="Ni P."/>
            <person name="Dong W."/>
            <person name="Hu S."/>
            <person name="Zeng C."/>
            <person name="Zhang J."/>
            <person name="Zhang Y."/>
            <person name="Li R."/>
            <person name="Xu Z."/>
            <person name="Li S."/>
            <person name="Li X."/>
            <person name="Zheng H."/>
            <person name="Cong L."/>
            <person name="Lin L."/>
            <person name="Yin J."/>
            <person name="Geng J."/>
            <person name="Li G."/>
            <person name="Shi J."/>
            <person name="Liu J."/>
            <person name="Lv H."/>
            <person name="Li J."/>
            <person name="Wang J."/>
            <person name="Deng Y."/>
            <person name="Ran L."/>
            <person name="Shi X."/>
            <person name="Wang X."/>
            <person name="Wu Q."/>
            <person name="Li C."/>
            <person name="Ren X."/>
            <person name="Wang J."/>
            <person name="Wang X."/>
            <person name="Li D."/>
            <person name="Liu D."/>
            <person name="Zhang X."/>
            <person name="Ji Z."/>
            <person name="Zhao W."/>
            <person name="Sun Y."/>
            <person name="Zhang Z."/>
            <person name="Bao J."/>
            <person name="Han Y."/>
            <person name="Dong L."/>
            <person name="Ji J."/>
            <person name="Chen P."/>
            <person name="Wu S."/>
            <person name="Liu J."/>
            <person name="Xiao Y."/>
            <person name="Bu D."/>
            <person name="Tan J."/>
            <person name="Yang L."/>
            <person name="Ye C."/>
            <person name="Zhang J."/>
            <person name="Xu J."/>
            <person name="Zhou Y."/>
            <person name="Yu Y."/>
            <person name="Zhang B."/>
            <person name="Zhuang S."/>
            <person name="Wei H."/>
            <person name="Liu B."/>
            <person name="Lei M."/>
            <person name="Yu H."/>
            <person name="Li Y."/>
            <person name="Xu H."/>
            <person name="Wei S."/>
            <person name="He X."/>
            <person name="Fang L."/>
            <person name="Zhang Z."/>
            <person name="Zhang Y."/>
            <person name="Huang X."/>
            <person name="Su Z."/>
            <person name="Tong W."/>
            <person name="Li J."/>
            <person name="Tong Z."/>
            <person name="Li S."/>
            <person name="Ye J."/>
            <person name="Wang L."/>
            <person name="Fang L."/>
            <person name="Lei T."/>
            <person name="Chen C."/>
            <person name="Chen H."/>
            <person name="Xu Z."/>
            <person name="Li H."/>
            <person name="Huang H."/>
            <person name="Zhang F."/>
            <person name="Xu H."/>
            <person name="Li N."/>
            <person name="Zhao C."/>
            <person name="Li S."/>
            <person name="Dong L."/>
            <person name="Huang Y."/>
            <person name="Li L."/>
            <person name="Xi Y."/>
            <person name="Qi Q."/>
            <person name="Li W."/>
            <person name="Zhang B."/>
            <person name="Hu W."/>
            <person name="Zhang Y."/>
            <person name="Tian X."/>
            <person name="Jiao Y."/>
            <person name="Liang X."/>
            <person name="Jin J."/>
            <person name="Gao L."/>
            <person name="Zheng W."/>
            <person name="Hao B."/>
            <person name="Liu S."/>
            <person name="Wang W."/>
            <person name="Yuan L."/>
            <person name="Cao M."/>
            <person name="McDermott J."/>
            <person name="Samudrala R."/>
            <person name="Wang J."/>
            <person name="Wong G.K."/>
            <person name="Yang H."/>
        </authorList>
    </citation>
    <scope>NUCLEOTIDE SEQUENCE [LARGE SCALE GENOMIC DNA]</scope>
</reference>
<protein>
    <recommendedName>
        <fullName evidence="3">DUF4283 domain-containing protein</fullName>
    </recommendedName>
</protein>
<organism evidence="2">
    <name type="scientific">Oryza sativa subsp. japonica</name>
    <name type="common">Rice</name>
    <dbReference type="NCBI Taxonomy" id="39947"/>
    <lineage>
        <taxon>Eukaryota</taxon>
        <taxon>Viridiplantae</taxon>
        <taxon>Streptophyta</taxon>
        <taxon>Embryophyta</taxon>
        <taxon>Tracheophyta</taxon>
        <taxon>Spermatophyta</taxon>
        <taxon>Magnoliopsida</taxon>
        <taxon>Liliopsida</taxon>
        <taxon>Poales</taxon>
        <taxon>Poaceae</taxon>
        <taxon>BOP clade</taxon>
        <taxon>Oryzoideae</taxon>
        <taxon>Oryzeae</taxon>
        <taxon>Oryzinae</taxon>
        <taxon>Oryza</taxon>
        <taxon>Oryza sativa</taxon>
    </lineage>
</organism>
<dbReference type="PANTHER" id="PTHR33170">
    <property type="entry name" value="DUF4283 DOMAIN-CONTAINING PROTEIN-RELATED"/>
    <property type="match status" value="1"/>
</dbReference>
<evidence type="ECO:0000256" key="1">
    <source>
        <dbReference type="SAM" id="MobiDB-lite"/>
    </source>
</evidence>
<accession>B9FCX6</accession>
<dbReference type="PANTHER" id="PTHR33170:SF41">
    <property type="entry name" value="CCHC-TYPE DOMAIN-CONTAINING PROTEIN"/>
    <property type="match status" value="1"/>
</dbReference>
<name>B9FCX6_ORYSJ</name>